<dbReference type="EMBL" id="WSEL01000009">
    <property type="protein sequence ID" value="MVQ31093.1"/>
    <property type="molecule type" value="Genomic_DNA"/>
</dbReference>
<evidence type="ECO:0000256" key="4">
    <source>
        <dbReference type="ARBA" id="ARBA00023136"/>
    </source>
</evidence>
<feature type="domain" description="Integral membrane bound transporter" evidence="6">
    <location>
        <begin position="213"/>
        <end position="343"/>
    </location>
</feature>
<keyword evidence="3 5" id="KW-1133">Transmembrane helix</keyword>
<feature type="transmembrane region" description="Helical" evidence="5">
    <location>
        <begin position="291"/>
        <end position="310"/>
    </location>
</feature>
<feature type="transmembrane region" description="Helical" evidence="5">
    <location>
        <begin position="132"/>
        <end position="150"/>
    </location>
</feature>
<proteinExistence type="predicted"/>
<keyword evidence="2 5" id="KW-0812">Transmembrane</keyword>
<name>A0A6N8IYM0_9BURK</name>
<feature type="transmembrane region" description="Helical" evidence="5">
    <location>
        <begin position="54"/>
        <end position="75"/>
    </location>
</feature>
<organism evidence="7 8">
    <name type="scientific">Ramlibacter pinisoli</name>
    <dbReference type="NCBI Taxonomy" id="2682844"/>
    <lineage>
        <taxon>Bacteria</taxon>
        <taxon>Pseudomonadati</taxon>
        <taxon>Pseudomonadota</taxon>
        <taxon>Betaproteobacteria</taxon>
        <taxon>Burkholderiales</taxon>
        <taxon>Comamonadaceae</taxon>
        <taxon>Ramlibacter</taxon>
    </lineage>
</organism>
<feature type="transmembrane region" description="Helical" evidence="5">
    <location>
        <begin position="257"/>
        <end position="285"/>
    </location>
</feature>
<comment type="caution">
    <text evidence="7">The sequence shown here is derived from an EMBL/GenBank/DDBJ whole genome shotgun (WGS) entry which is preliminary data.</text>
</comment>
<feature type="transmembrane region" description="Helical" evidence="5">
    <location>
        <begin position="82"/>
        <end position="99"/>
    </location>
</feature>
<reference evidence="7 8" key="1">
    <citation type="submission" date="2019-12" db="EMBL/GenBank/DDBJ databases">
        <authorList>
            <person name="Huq M.A."/>
        </authorList>
    </citation>
    <scope>NUCLEOTIDE SEQUENCE [LARGE SCALE GENOMIC DNA]</scope>
    <source>
        <strain evidence="7 8">MAH-25</strain>
    </source>
</reference>
<dbReference type="RefSeq" id="WP_157399184.1">
    <property type="nucleotide sequence ID" value="NZ_WSEL01000009.1"/>
</dbReference>
<evidence type="ECO:0000256" key="2">
    <source>
        <dbReference type="ARBA" id="ARBA00022692"/>
    </source>
</evidence>
<dbReference type="InterPro" id="IPR049453">
    <property type="entry name" value="Memb_transporter_dom"/>
</dbReference>
<dbReference type="AlphaFoldDB" id="A0A6N8IYM0"/>
<gene>
    <name evidence="7" type="ORF">GON04_16655</name>
</gene>
<accession>A0A6N8IYM0</accession>
<protein>
    <submittedName>
        <fullName evidence="7">FUSC family protein</fullName>
    </submittedName>
</protein>
<sequence>MPHRTHASSVAARLWRRLRAEWTELVRVQKSDRPWQLPAAAAIASGGPLLAAAWHGNLALGLAASLGGLVFLYLPRAAGARGLARVAGCAIGMVASHAIGTASQVSPAATVAATGLVAFAAALLCRWRGVGPPAALFFVMAVSIAAQTPVHPGRALLNTELLAAGCLLALAVAVAYRLLLPHDIAATPARPAPAGGVVILAESLVIGSFVALSLAVAQAAGLERPYWVPVSCMAVLQGASLRAAWTRQLQRIAGTGVGMLLFGALAAAPLTAWHVAAAVTGLTFVVETLVVRHYGAAVVFITPLAVLLAEAAQLPGQVAGHSVHDLMQARLLDTVIGCLFGLAGAAVLHTSALRSLVGRWVRRDAR</sequence>
<keyword evidence="4 5" id="KW-0472">Membrane</keyword>
<dbReference type="Proteomes" id="UP000469385">
    <property type="component" value="Unassembled WGS sequence"/>
</dbReference>
<dbReference type="GO" id="GO:0016020">
    <property type="term" value="C:membrane"/>
    <property type="evidence" value="ECO:0007669"/>
    <property type="project" value="UniProtKB-SubCell"/>
</dbReference>
<evidence type="ECO:0000256" key="5">
    <source>
        <dbReference type="SAM" id="Phobius"/>
    </source>
</evidence>
<evidence type="ECO:0000313" key="8">
    <source>
        <dbReference type="Proteomes" id="UP000469385"/>
    </source>
</evidence>
<feature type="transmembrane region" description="Helical" evidence="5">
    <location>
        <begin position="192"/>
        <end position="220"/>
    </location>
</feature>
<feature type="transmembrane region" description="Helical" evidence="5">
    <location>
        <begin position="331"/>
        <end position="352"/>
    </location>
</feature>
<dbReference type="Pfam" id="PF13515">
    <property type="entry name" value="FUSC_2"/>
    <property type="match status" value="1"/>
</dbReference>
<keyword evidence="8" id="KW-1185">Reference proteome</keyword>
<evidence type="ECO:0000313" key="7">
    <source>
        <dbReference type="EMBL" id="MVQ31093.1"/>
    </source>
</evidence>
<feature type="transmembrane region" description="Helical" evidence="5">
    <location>
        <begin position="162"/>
        <end position="180"/>
    </location>
</feature>
<comment type="subcellular location">
    <subcellularLocation>
        <location evidence="1">Membrane</location>
        <topology evidence="1">Multi-pass membrane protein</topology>
    </subcellularLocation>
</comment>
<evidence type="ECO:0000256" key="3">
    <source>
        <dbReference type="ARBA" id="ARBA00022989"/>
    </source>
</evidence>
<evidence type="ECO:0000259" key="6">
    <source>
        <dbReference type="Pfam" id="PF13515"/>
    </source>
</evidence>
<evidence type="ECO:0000256" key="1">
    <source>
        <dbReference type="ARBA" id="ARBA00004141"/>
    </source>
</evidence>
<feature type="transmembrane region" description="Helical" evidence="5">
    <location>
        <begin position="105"/>
        <end position="125"/>
    </location>
</feature>